<evidence type="ECO:0000256" key="1">
    <source>
        <dbReference type="ARBA" id="ARBA00009986"/>
    </source>
</evidence>
<dbReference type="Gene3D" id="3.40.605.10">
    <property type="entry name" value="Aldehyde Dehydrogenase, Chain A, domain 1"/>
    <property type="match status" value="1"/>
</dbReference>
<evidence type="ECO:0000313" key="6">
    <source>
        <dbReference type="Proteomes" id="UP001500393"/>
    </source>
</evidence>
<dbReference type="PANTHER" id="PTHR42991:SF1">
    <property type="entry name" value="ALDEHYDE DEHYDROGENASE"/>
    <property type="match status" value="1"/>
</dbReference>
<reference evidence="5 6" key="1">
    <citation type="journal article" date="2019" name="Int. J. Syst. Evol. Microbiol.">
        <title>The Global Catalogue of Microorganisms (GCM) 10K type strain sequencing project: providing services to taxonomists for standard genome sequencing and annotation.</title>
        <authorList>
            <consortium name="The Broad Institute Genomics Platform"/>
            <consortium name="The Broad Institute Genome Sequencing Center for Infectious Disease"/>
            <person name="Wu L."/>
            <person name="Ma J."/>
        </authorList>
    </citation>
    <scope>NUCLEOTIDE SEQUENCE [LARGE SCALE GENOMIC DNA]</scope>
    <source>
        <strain evidence="5 6">JCM 14969</strain>
    </source>
</reference>
<dbReference type="InterPro" id="IPR051020">
    <property type="entry name" value="ALDH-related_metabolic_enz"/>
</dbReference>
<dbReference type="EMBL" id="BAAAOS010000019">
    <property type="protein sequence ID" value="GAA1576599.1"/>
    <property type="molecule type" value="Genomic_DNA"/>
</dbReference>
<gene>
    <name evidence="5" type="ORF">GCM10009789_32520</name>
</gene>
<feature type="compositionally biased region" description="Pro residues" evidence="3">
    <location>
        <begin position="22"/>
        <end position="36"/>
    </location>
</feature>
<proteinExistence type="inferred from homology"/>
<dbReference type="Proteomes" id="UP001500393">
    <property type="component" value="Unassembled WGS sequence"/>
</dbReference>
<evidence type="ECO:0000259" key="4">
    <source>
        <dbReference type="Pfam" id="PF00171"/>
    </source>
</evidence>
<dbReference type="InterPro" id="IPR016162">
    <property type="entry name" value="Ald_DH_N"/>
</dbReference>
<feature type="region of interest" description="Disordered" evidence="3">
    <location>
        <begin position="1"/>
        <end position="36"/>
    </location>
</feature>
<sequence>MTTNSPRMSGDGRTSAGQPTPARQPTPAGEPFPARLPFPAGLPIGDAWLAAPSTAPVVFPYDGSVVADAPVGDVALAQQALENALSVRSDVGRLPSHIRRKALQGALSAVSENRDAFVDLLVLETGKPFIDCRVEIERTLLTLETSAEEVARLHGETVPLDLLPSGDGLQGFWVRKPIGVVIGIAGFNYPLLLASHKIAPALAAGCPVIVKPAPQTPLATLWLVHLFREALVAAGAPAAAVQLVTGGVDVGSTLTTDRRIGAVSFTGSAAVGHQIARDAAPTKVLLELGSNSALVVAEDADLPAAADAVVRGGYYASGQACISVQRVIVVESVRAAFLAELTPRLAQITVGDPRDPNTQVSVLIDPRSTTRVRTWIEEALTAGATLAHPTPASTTPTSTAPGSPASAPTSSSAGAEADLIRPTVLLDLPHGQLAWDEEIFGPVIAIRSVPDIAEAFRAVNASRYGLHASIFTNSLETAFAAIDQLDVGGVVVNEVPGFRSDVMPYGGVKDSGTGREGPRFAIEELTTTRMAIIRPTPRRP</sequence>
<dbReference type="InterPro" id="IPR016163">
    <property type="entry name" value="Ald_DH_C"/>
</dbReference>
<keyword evidence="6" id="KW-1185">Reference proteome</keyword>
<accession>A0ABN2DFJ9</accession>
<feature type="region of interest" description="Disordered" evidence="3">
    <location>
        <begin position="386"/>
        <end position="413"/>
    </location>
</feature>
<dbReference type="Gene3D" id="3.40.309.10">
    <property type="entry name" value="Aldehyde Dehydrogenase, Chain A, domain 2"/>
    <property type="match status" value="1"/>
</dbReference>
<organism evidence="5 6">
    <name type="scientific">Kribbella sancticallisti</name>
    <dbReference type="NCBI Taxonomy" id="460087"/>
    <lineage>
        <taxon>Bacteria</taxon>
        <taxon>Bacillati</taxon>
        <taxon>Actinomycetota</taxon>
        <taxon>Actinomycetes</taxon>
        <taxon>Propionibacteriales</taxon>
        <taxon>Kribbellaceae</taxon>
        <taxon>Kribbella</taxon>
    </lineage>
</organism>
<comment type="similarity">
    <text evidence="1">Belongs to the aldehyde dehydrogenase family.</text>
</comment>
<evidence type="ECO:0000256" key="3">
    <source>
        <dbReference type="SAM" id="MobiDB-lite"/>
    </source>
</evidence>
<feature type="compositionally biased region" description="Low complexity" evidence="3">
    <location>
        <begin position="389"/>
        <end position="413"/>
    </location>
</feature>
<dbReference type="InterPro" id="IPR016161">
    <property type="entry name" value="Ald_DH/histidinol_DH"/>
</dbReference>
<dbReference type="PANTHER" id="PTHR42991">
    <property type="entry name" value="ALDEHYDE DEHYDROGENASE"/>
    <property type="match status" value="1"/>
</dbReference>
<comment type="caution">
    <text evidence="5">The sequence shown here is derived from an EMBL/GenBank/DDBJ whole genome shotgun (WGS) entry which is preliminary data.</text>
</comment>
<name>A0ABN2DFJ9_9ACTN</name>
<dbReference type="Pfam" id="PF00171">
    <property type="entry name" value="Aldedh"/>
    <property type="match status" value="1"/>
</dbReference>
<dbReference type="InterPro" id="IPR015590">
    <property type="entry name" value="Aldehyde_DH_dom"/>
</dbReference>
<keyword evidence="2" id="KW-0560">Oxidoreductase</keyword>
<evidence type="ECO:0000313" key="5">
    <source>
        <dbReference type="EMBL" id="GAA1576599.1"/>
    </source>
</evidence>
<dbReference type="RefSeq" id="WP_344214558.1">
    <property type="nucleotide sequence ID" value="NZ_BAAAOS010000019.1"/>
</dbReference>
<feature type="domain" description="Aldehyde dehydrogenase" evidence="4">
    <location>
        <begin position="53"/>
        <end position="529"/>
    </location>
</feature>
<dbReference type="SUPFAM" id="SSF53720">
    <property type="entry name" value="ALDH-like"/>
    <property type="match status" value="1"/>
</dbReference>
<evidence type="ECO:0000256" key="2">
    <source>
        <dbReference type="ARBA" id="ARBA00023002"/>
    </source>
</evidence>
<protein>
    <submittedName>
        <fullName evidence="5">Aldehyde dehydrogenase family protein</fullName>
    </submittedName>
</protein>